<keyword evidence="4" id="KW-0808">Transferase</keyword>
<protein>
    <recommendedName>
        <fullName evidence="2">histidine kinase</fullName>
        <ecNumber evidence="2">2.7.13.3</ecNumber>
    </recommendedName>
</protein>
<evidence type="ECO:0000259" key="8">
    <source>
        <dbReference type="PROSITE" id="PS50109"/>
    </source>
</evidence>
<feature type="coiled-coil region" evidence="7">
    <location>
        <begin position="131"/>
        <end position="158"/>
    </location>
</feature>
<dbReference type="EC" id="2.7.13.3" evidence="2"/>
<feature type="domain" description="Histidine kinase" evidence="8">
    <location>
        <begin position="165"/>
        <end position="384"/>
    </location>
</feature>
<name>A0A366HFW8_9BACT</name>
<dbReference type="Pfam" id="PF00512">
    <property type="entry name" value="HisKA"/>
    <property type="match status" value="1"/>
</dbReference>
<dbReference type="Proteomes" id="UP000253426">
    <property type="component" value="Unassembled WGS sequence"/>
</dbReference>
<feature type="modified residue" description="4-aspartylphosphate" evidence="6">
    <location>
        <position position="61"/>
    </location>
</feature>
<keyword evidence="11" id="KW-1185">Reference proteome</keyword>
<comment type="caution">
    <text evidence="10">The sequence shown here is derived from an EMBL/GenBank/DDBJ whole genome shotgun (WGS) entry which is preliminary data.</text>
</comment>
<evidence type="ECO:0000256" key="4">
    <source>
        <dbReference type="ARBA" id="ARBA00022679"/>
    </source>
</evidence>
<dbReference type="PANTHER" id="PTHR43547:SF2">
    <property type="entry name" value="HYBRID SIGNAL TRANSDUCTION HISTIDINE KINASE C"/>
    <property type="match status" value="1"/>
</dbReference>
<dbReference type="PROSITE" id="PS50109">
    <property type="entry name" value="HIS_KIN"/>
    <property type="match status" value="1"/>
</dbReference>
<evidence type="ECO:0000256" key="2">
    <source>
        <dbReference type="ARBA" id="ARBA00012438"/>
    </source>
</evidence>
<dbReference type="SUPFAM" id="SSF55874">
    <property type="entry name" value="ATPase domain of HSP90 chaperone/DNA topoisomerase II/histidine kinase"/>
    <property type="match status" value="1"/>
</dbReference>
<accession>A0A366HFW8</accession>
<dbReference type="RefSeq" id="WP_113960038.1">
    <property type="nucleotide sequence ID" value="NZ_QNRR01000007.1"/>
</dbReference>
<dbReference type="InterPro" id="IPR003661">
    <property type="entry name" value="HisK_dim/P_dom"/>
</dbReference>
<dbReference type="PRINTS" id="PR00344">
    <property type="entry name" value="BCTRLSENSOR"/>
</dbReference>
<evidence type="ECO:0000313" key="10">
    <source>
        <dbReference type="EMBL" id="RBP41408.1"/>
    </source>
</evidence>
<dbReference type="Gene3D" id="3.30.565.10">
    <property type="entry name" value="Histidine kinase-like ATPase, C-terminal domain"/>
    <property type="match status" value="1"/>
</dbReference>
<proteinExistence type="predicted"/>
<dbReference type="Gene3D" id="1.10.287.130">
    <property type="match status" value="1"/>
</dbReference>
<dbReference type="SMART" id="SM00388">
    <property type="entry name" value="HisKA"/>
    <property type="match status" value="1"/>
</dbReference>
<dbReference type="CDD" id="cd00082">
    <property type="entry name" value="HisKA"/>
    <property type="match status" value="1"/>
</dbReference>
<dbReference type="PROSITE" id="PS50110">
    <property type="entry name" value="RESPONSE_REGULATORY"/>
    <property type="match status" value="2"/>
</dbReference>
<dbReference type="InterPro" id="IPR001789">
    <property type="entry name" value="Sig_transdc_resp-reg_receiver"/>
</dbReference>
<gene>
    <name evidence="10" type="ORF">DES53_107240</name>
</gene>
<dbReference type="Pfam" id="PF02518">
    <property type="entry name" value="HATPase_c"/>
    <property type="match status" value="1"/>
</dbReference>
<dbReference type="AlphaFoldDB" id="A0A366HFW8"/>
<evidence type="ECO:0000313" key="11">
    <source>
        <dbReference type="Proteomes" id="UP000253426"/>
    </source>
</evidence>
<sequence length="526" mass="58087">MDGLPPIRKLLILDDNGIDRETCRRYLTKAPGNNYEFIEHNSVEGAMDIVLSERPDCILLDYHLHDGNGVEFLQELITAGGPRSFPVVMLTGTGNEAIAVQVMKAGAQDYLVKDRLNPELLHRAVENAMYKAHTERLLEQQRREMEQLFLETQEANARKDQFLAALSHELRTPLTPVLAAVTATDVEHSDPEQLRNMLAIIRRNVELEARLIDDLLDLTRISRGKLEVDLRPTDLNSLLHHTADTCHEEISQKQLTLKWQLEAIHCAVQADPARLQQVFWNLLKNAVKFTPVGGQITITTRNLPGDRIAAEIRDSGVGIDPSFIGKIFDAFEQGSPEITRHFGGLGLGLAIAKALVDAHGGTIQAESDPSVGGAAFTVTLHCTQQAPLVTSPSPTSNPSQDIDGHGSIHLLLVEDHIDTARVLGRIMSREGYQVHLAGSIREAVGLYEKQSMDCVISDIGLPDGSGTELLEKLKAIRPTQGIALSGYGTERDVERSRKAGFSQHLTKPVHWPKLEKALKEVLGRQR</sequence>
<keyword evidence="5 10" id="KW-0418">Kinase</keyword>
<dbReference type="OrthoDB" id="9760752at2"/>
<evidence type="ECO:0000256" key="1">
    <source>
        <dbReference type="ARBA" id="ARBA00000085"/>
    </source>
</evidence>
<dbReference type="SMART" id="SM00448">
    <property type="entry name" value="REC"/>
    <property type="match status" value="2"/>
</dbReference>
<keyword evidence="7" id="KW-0175">Coiled coil</keyword>
<organism evidence="10 11">
    <name type="scientific">Roseimicrobium gellanilyticum</name>
    <dbReference type="NCBI Taxonomy" id="748857"/>
    <lineage>
        <taxon>Bacteria</taxon>
        <taxon>Pseudomonadati</taxon>
        <taxon>Verrucomicrobiota</taxon>
        <taxon>Verrucomicrobiia</taxon>
        <taxon>Verrucomicrobiales</taxon>
        <taxon>Verrucomicrobiaceae</taxon>
        <taxon>Roseimicrobium</taxon>
    </lineage>
</organism>
<dbReference type="InterPro" id="IPR004358">
    <property type="entry name" value="Sig_transdc_His_kin-like_C"/>
</dbReference>
<feature type="domain" description="Response regulatory" evidence="9">
    <location>
        <begin position="9"/>
        <end position="128"/>
    </location>
</feature>
<feature type="domain" description="Response regulatory" evidence="9">
    <location>
        <begin position="409"/>
        <end position="522"/>
    </location>
</feature>
<evidence type="ECO:0000256" key="3">
    <source>
        <dbReference type="ARBA" id="ARBA00022553"/>
    </source>
</evidence>
<dbReference type="InterPro" id="IPR011006">
    <property type="entry name" value="CheY-like_superfamily"/>
</dbReference>
<evidence type="ECO:0000256" key="6">
    <source>
        <dbReference type="PROSITE-ProRule" id="PRU00169"/>
    </source>
</evidence>
<dbReference type="PANTHER" id="PTHR43547">
    <property type="entry name" value="TWO-COMPONENT HISTIDINE KINASE"/>
    <property type="match status" value="1"/>
</dbReference>
<dbReference type="SMART" id="SM00387">
    <property type="entry name" value="HATPase_c"/>
    <property type="match status" value="1"/>
</dbReference>
<dbReference type="SUPFAM" id="SSF52172">
    <property type="entry name" value="CheY-like"/>
    <property type="match status" value="2"/>
</dbReference>
<dbReference type="InterPro" id="IPR036890">
    <property type="entry name" value="HATPase_C_sf"/>
</dbReference>
<dbReference type="GO" id="GO:0000155">
    <property type="term" value="F:phosphorelay sensor kinase activity"/>
    <property type="evidence" value="ECO:0007669"/>
    <property type="project" value="InterPro"/>
</dbReference>
<feature type="modified residue" description="4-aspartylphosphate" evidence="6">
    <location>
        <position position="458"/>
    </location>
</feature>
<dbReference type="InterPro" id="IPR005467">
    <property type="entry name" value="His_kinase_dom"/>
</dbReference>
<dbReference type="InterPro" id="IPR003594">
    <property type="entry name" value="HATPase_dom"/>
</dbReference>
<dbReference type="CDD" id="cd00156">
    <property type="entry name" value="REC"/>
    <property type="match status" value="1"/>
</dbReference>
<keyword evidence="3 6" id="KW-0597">Phosphoprotein</keyword>
<evidence type="ECO:0000256" key="5">
    <source>
        <dbReference type="ARBA" id="ARBA00022777"/>
    </source>
</evidence>
<dbReference type="Gene3D" id="3.40.50.2300">
    <property type="match status" value="2"/>
</dbReference>
<dbReference type="Pfam" id="PF00072">
    <property type="entry name" value="Response_reg"/>
    <property type="match status" value="2"/>
</dbReference>
<evidence type="ECO:0000259" key="9">
    <source>
        <dbReference type="PROSITE" id="PS50110"/>
    </source>
</evidence>
<dbReference type="FunFam" id="3.30.565.10:FF:000006">
    <property type="entry name" value="Sensor histidine kinase WalK"/>
    <property type="match status" value="1"/>
</dbReference>
<dbReference type="EMBL" id="QNRR01000007">
    <property type="protein sequence ID" value="RBP41408.1"/>
    <property type="molecule type" value="Genomic_DNA"/>
</dbReference>
<comment type="catalytic activity">
    <reaction evidence="1">
        <text>ATP + protein L-histidine = ADP + protein N-phospho-L-histidine.</text>
        <dbReference type="EC" id="2.7.13.3"/>
    </reaction>
</comment>
<reference evidence="10 11" key="1">
    <citation type="submission" date="2018-06" db="EMBL/GenBank/DDBJ databases">
        <title>Genomic Encyclopedia of Type Strains, Phase IV (KMG-IV): sequencing the most valuable type-strain genomes for metagenomic binning, comparative biology and taxonomic classification.</title>
        <authorList>
            <person name="Goeker M."/>
        </authorList>
    </citation>
    <scope>NUCLEOTIDE SEQUENCE [LARGE SCALE GENOMIC DNA]</scope>
    <source>
        <strain evidence="10 11">DSM 25532</strain>
    </source>
</reference>
<evidence type="ECO:0000256" key="7">
    <source>
        <dbReference type="SAM" id="Coils"/>
    </source>
</evidence>